<evidence type="ECO:0000256" key="9">
    <source>
        <dbReference type="SAM" id="Phobius"/>
    </source>
</evidence>
<feature type="transmembrane region" description="Helical" evidence="9">
    <location>
        <begin position="39"/>
        <end position="63"/>
    </location>
</feature>
<feature type="transmembrane region" description="Helical" evidence="9">
    <location>
        <begin position="156"/>
        <end position="174"/>
    </location>
</feature>
<keyword evidence="7 9" id="KW-0472">Membrane</keyword>
<evidence type="ECO:0000313" key="10">
    <source>
        <dbReference type="EMBL" id="CAF0729406.1"/>
    </source>
</evidence>
<keyword evidence="11" id="KW-1185">Reference proteome</keyword>
<dbReference type="AlphaFoldDB" id="A0A813MWA6"/>
<evidence type="ECO:0000256" key="4">
    <source>
        <dbReference type="ARBA" id="ARBA00022692"/>
    </source>
</evidence>
<evidence type="ECO:0000256" key="1">
    <source>
        <dbReference type="ARBA" id="ARBA00004477"/>
    </source>
</evidence>
<dbReference type="OrthoDB" id="205546at2759"/>
<evidence type="ECO:0000313" key="11">
    <source>
        <dbReference type="Proteomes" id="UP000663879"/>
    </source>
</evidence>
<name>A0A813MWA6_9BILA</name>
<evidence type="ECO:0000256" key="6">
    <source>
        <dbReference type="ARBA" id="ARBA00022989"/>
    </source>
</evidence>
<dbReference type="EMBL" id="CAJNOC010000223">
    <property type="protein sequence ID" value="CAF0729406.1"/>
    <property type="molecule type" value="Genomic_DNA"/>
</dbReference>
<evidence type="ECO:0000256" key="8">
    <source>
        <dbReference type="ARBA" id="ARBA00023166"/>
    </source>
</evidence>
<keyword evidence="8" id="KW-1207">Sterol metabolism</keyword>
<comment type="similarity">
    <text evidence="2">Belongs to the INSIG family.</text>
</comment>
<evidence type="ECO:0000256" key="3">
    <source>
        <dbReference type="ARBA" id="ARBA00022548"/>
    </source>
</evidence>
<gene>
    <name evidence="10" type="ORF">OXX778_LOCUS2740</name>
</gene>
<evidence type="ECO:0000256" key="2">
    <source>
        <dbReference type="ARBA" id="ARBA00007475"/>
    </source>
</evidence>
<comment type="caution">
    <text evidence="10">The sequence shown here is derived from an EMBL/GenBank/DDBJ whole genome shotgun (WGS) entry which is preliminary data.</text>
</comment>
<organism evidence="10 11">
    <name type="scientific">Brachionus calyciflorus</name>
    <dbReference type="NCBI Taxonomy" id="104777"/>
    <lineage>
        <taxon>Eukaryota</taxon>
        <taxon>Metazoa</taxon>
        <taxon>Spiralia</taxon>
        <taxon>Gnathifera</taxon>
        <taxon>Rotifera</taxon>
        <taxon>Eurotatoria</taxon>
        <taxon>Monogononta</taxon>
        <taxon>Pseudotrocha</taxon>
        <taxon>Ploima</taxon>
        <taxon>Brachionidae</taxon>
        <taxon>Brachionus</taxon>
    </lineage>
</organism>
<keyword evidence="5" id="KW-0256">Endoplasmic reticulum</keyword>
<accession>A0A813MWA6</accession>
<dbReference type="GO" id="GO:0005789">
    <property type="term" value="C:endoplasmic reticulum membrane"/>
    <property type="evidence" value="ECO:0007669"/>
    <property type="project" value="UniProtKB-SubCell"/>
</dbReference>
<evidence type="ECO:0000256" key="5">
    <source>
        <dbReference type="ARBA" id="ARBA00022824"/>
    </source>
</evidence>
<sequence length="234" mass="26635">MKQNSSILMGLALFCLGTLVGFVLNLLQIEYKTNLSTKVILSFLYNNWWTLPLCGIGAIYIGFSYTFFDHKFNHTSEETDSMLIIKCFAIFIGFNQLCAYGASEALAERALYLLIASEVSTERAKKIQFTSSIHFLVILTGFCIVFWYWFDHTKIGFFFNFFNAFSVIVLINILRYTGFLNQSQIQFDYLQTCMSCLIFSGGVTFGNIGRLLNFNCGSSLTQNVTSSHRNLHLD</sequence>
<keyword evidence="6 9" id="KW-1133">Transmembrane helix</keyword>
<evidence type="ECO:0000256" key="7">
    <source>
        <dbReference type="ARBA" id="ARBA00023136"/>
    </source>
</evidence>
<reference evidence="10" key="1">
    <citation type="submission" date="2021-02" db="EMBL/GenBank/DDBJ databases">
        <authorList>
            <person name="Nowell W R."/>
        </authorList>
    </citation>
    <scope>NUCLEOTIDE SEQUENCE</scope>
    <source>
        <strain evidence="10">Ploen Becks lab</strain>
    </source>
</reference>
<comment type="subcellular location">
    <subcellularLocation>
        <location evidence="1">Endoplasmic reticulum membrane</location>
        <topology evidence="1">Multi-pass membrane protein</topology>
    </subcellularLocation>
</comment>
<dbReference type="GO" id="GO:0016126">
    <property type="term" value="P:sterol biosynthetic process"/>
    <property type="evidence" value="ECO:0007669"/>
    <property type="project" value="TreeGrafter"/>
</dbReference>
<dbReference type="Pfam" id="PF07281">
    <property type="entry name" value="INSIG"/>
    <property type="match status" value="1"/>
</dbReference>
<dbReference type="PANTHER" id="PTHR15301:SF3">
    <property type="entry name" value="PROTEIN NSG1-RELATED"/>
    <property type="match status" value="1"/>
</dbReference>
<keyword evidence="8" id="KW-0443">Lipid metabolism</keyword>
<dbReference type="PANTHER" id="PTHR15301">
    <property type="entry name" value="INSULIN-INDUCED GENE 1"/>
    <property type="match status" value="1"/>
</dbReference>
<keyword evidence="4 9" id="KW-0812">Transmembrane</keyword>
<feature type="transmembrane region" description="Helical" evidence="9">
    <location>
        <begin position="83"/>
        <end position="102"/>
    </location>
</feature>
<proteinExistence type="inferred from homology"/>
<dbReference type="Proteomes" id="UP000663879">
    <property type="component" value="Unassembled WGS sequence"/>
</dbReference>
<keyword evidence="8" id="KW-0753">Steroid metabolism</keyword>
<keyword evidence="3" id="KW-0153">Cholesterol metabolism</keyword>
<dbReference type="InterPro" id="IPR025929">
    <property type="entry name" value="INSIG_fam"/>
</dbReference>
<feature type="transmembrane region" description="Helical" evidence="9">
    <location>
        <begin position="6"/>
        <end position="27"/>
    </location>
</feature>
<feature type="transmembrane region" description="Helical" evidence="9">
    <location>
        <begin position="133"/>
        <end position="150"/>
    </location>
</feature>
<dbReference type="GO" id="GO:0008203">
    <property type="term" value="P:cholesterol metabolic process"/>
    <property type="evidence" value="ECO:0007669"/>
    <property type="project" value="UniProtKB-KW"/>
</dbReference>
<protein>
    <submittedName>
        <fullName evidence="10">Uncharacterized protein</fullName>
    </submittedName>
</protein>